<keyword evidence="1" id="KW-1003">Cell membrane</keyword>
<evidence type="ECO:0000313" key="2">
    <source>
        <dbReference type="EMBL" id="MCQ4167536.1"/>
    </source>
</evidence>
<dbReference type="PROSITE" id="PS50895">
    <property type="entry name" value="SURF1"/>
    <property type="match status" value="1"/>
</dbReference>
<keyword evidence="1" id="KW-0812">Transmembrane</keyword>
<reference evidence="2" key="1">
    <citation type="submission" date="2022-07" db="EMBL/GenBank/DDBJ databases">
        <title>Tahibacter sp., a new gammaproteobacterium isolated from the silt sample collected at pig farm.</title>
        <authorList>
            <person name="Chen H."/>
        </authorList>
    </citation>
    <scope>NUCLEOTIDE SEQUENCE</scope>
    <source>
        <strain evidence="2">P2K</strain>
    </source>
</reference>
<evidence type="ECO:0000313" key="3">
    <source>
        <dbReference type="Proteomes" id="UP001165498"/>
    </source>
</evidence>
<comment type="subcellular location">
    <subcellularLocation>
        <location evidence="1">Cell membrane</location>
        <topology evidence="1">Multi-pass membrane protein</topology>
    </subcellularLocation>
</comment>
<accession>A0ABT1QZ22</accession>
<comment type="caution">
    <text evidence="2">The sequence shown here is derived from an EMBL/GenBank/DDBJ whole genome shotgun (WGS) entry which is preliminary data.</text>
</comment>
<dbReference type="CDD" id="cd06662">
    <property type="entry name" value="SURF1"/>
    <property type="match status" value="1"/>
</dbReference>
<name>A0ABT1QZ22_9GAMM</name>
<organism evidence="2 3">
    <name type="scientific">Tahibacter harae</name>
    <dbReference type="NCBI Taxonomy" id="2963937"/>
    <lineage>
        <taxon>Bacteria</taxon>
        <taxon>Pseudomonadati</taxon>
        <taxon>Pseudomonadota</taxon>
        <taxon>Gammaproteobacteria</taxon>
        <taxon>Lysobacterales</taxon>
        <taxon>Rhodanobacteraceae</taxon>
        <taxon>Tahibacter</taxon>
    </lineage>
</organism>
<dbReference type="RefSeq" id="WP_255916730.1">
    <property type="nucleotide sequence ID" value="NZ_JANFQO010000033.1"/>
</dbReference>
<keyword evidence="3" id="KW-1185">Reference proteome</keyword>
<comment type="caution">
    <text evidence="1">Lacks conserved residue(s) required for the propagation of feature annotation.</text>
</comment>
<evidence type="ECO:0000256" key="1">
    <source>
        <dbReference type="RuleBase" id="RU363076"/>
    </source>
</evidence>
<protein>
    <recommendedName>
        <fullName evidence="1">SURF1-like protein</fullName>
    </recommendedName>
</protein>
<proteinExistence type="inferred from homology"/>
<dbReference type="Proteomes" id="UP001165498">
    <property type="component" value="Unassembled WGS sequence"/>
</dbReference>
<dbReference type="EMBL" id="JANFQO010000033">
    <property type="protein sequence ID" value="MCQ4167536.1"/>
    <property type="molecule type" value="Genomic_DNA"/>
</dbReference>
<comment type="similarity">
    <text evidence="1">Belongs to the SURF1 family.</text>
</comment>
<sequence>MRRWRRPSAFAWILLLLGLAAFLGLARWQWGRAQEKERLLASYAAAATAPLRQYATLPAALSAEEYPRIAARGAYVDGRGYWLDQQIHAGRVGRRALAVFRPSGDDRLLLVDLGWVAAPVGAPAPAWPPLPAGEVELRGIYAPPPGGGLRVGGDALARQNAWPKLTLFLDMAAVAADLHAAVAPRLLLLDADPSSGLVREWTPAVMAPEKHRGYALQWFSFAVAAMVIFIVLHWRKSN</sequence>
<dbReference type="InterPro" id="IPR002994">
    <property type="entry name" value="Surf1/Shy1"/>
</dbReference>
<keyword evidence="1" id="KW-1133">Transmembrane helix</keyword>
<gene>
    <name evidence="2" type="ORF">NM961_22715</name>
</gene>
<feature type="transmembrane region" description="Helical" evidence="1">
    <location>
        <begin position="215"/>
        <end position="234"/>
    </location>
</feature>
<dbReference type="Pfam" id="PF02104">
    <property type="entry name" value="SURF1"/>
    <property type="match status" value="1"/>
</dbReference>
<keyword evidence="1" id="KW-0472">Membrane</keyword>